<name>A0A2A9MQF6_BESBE</name>
<dbReference type="Gene3D" id="3.30.70.330">
    <property type="match status" value="1"/>
</dbReference>
<feature type="region of interest" description="Disordered" evidence="3">
    <location>
        <begin position="434"/>
        <end position="467"/>
    </location>
</feature>
<dbReference type="KEGG" id="bbes:BESB_007890"/>
<dbReference type="SUPFAM" id="SSF57850">
    <property type="entry name" value="RING/U-box"/>
    <property type="match status" value="1"/>
</dbReference>
<dbReference type="PROSITE" id="PS50102">
    <property type="entry name" value="RRM"/>
    <property type="match status" value="1"/>
</dbReference>
<dbReference type="AlphaFoldDB" id="A0A2A9MQF6"/>
<dbReference type="InterPro" id="IPR001841">
    <property type="entry name" value="Znf_RING"/>
</dbReference>
<dbReference type="InterPro" id="IPR000504">
    <property type="entry name" value="RRM_dom"/>
</dbReference>
<dbReference type="InterPro" id="IPR013083">
    <property type="entry name" value="Znf_RING/FYVE/PHD"/>
</dbReference>
<evidence type="ECO:0008006" key="8">
    <source>
        <dbReference type="Google" id="ProtNLM"/>
    </source>
</evidence>
<feature type="region of interest" description="Disordered" evidence="3">
    <location>
        <begin position="277"/>
        <end position="301"/>
    </location>
</feature>
<dbReference type="InterPro" id="IPR012677">
    <property type="entry name" value="Nucleotide-bd_a/b_plait_sf"/>
</dbReference>
<protein>
    <recommendedName>
        <fullName evidence="8">RNA recognition motif-containing protein</fullName>
    </recommendedName>
</protein>
<comment type="caution">
    <text evidence="6">The sequence shown here is derived from an EMBL/GenBank/DDBJ whole genome shotgun (WGS) entry which is preliminary data.</text>
</comment>
<keyword evidence="1" id="KW-0863">Zinc-finger</keyword>
<dbReference type="VEuPathDB" id="ToxoDB:BESB_007890"/>
<sequence length="891" mass="95502">MKGSRLPGGSVRLSGTMEGQRAQESRSPELAVRMSGGGVQQTVEPAAPQDSVSEENAHATAKAWGGDKGLSGSTAFESRETTECIADKKDFMEVEEQPTLMSAQSTNSSAGGYFPSFLPATNEYFHSDDSPSAGGSPVVSLSSASFASISSSAGNEDGGTPESRLLKAADAAGVNSSHQLETVQEMQPEGRQPVNDRGASYLFSPLPVPRAGWDTLKGTESKDALAPSNLLESVYQKQDLLCLLLEMGQMRARGNGSNGEKRIDNSGDTSLRSSIVSVDRSSWPDKAPSMGNNNGSARSSQAVRCEKRDLIVNELSRLWKGNTSVEPQALLENVISRGEDSQIHSALSSTGEPQEPAPPEGSTVQLRRHAIHLDEDSLFSDLSAAWDLDVAEESAAERHGRAARRKQESCSLFEARREPELSSQNICLPHDVVGAGPTPGPAGLQDPQAGSGTPQYIGRRQTFPGGEVGQFDLENQRAYGSSCDAAVGEYQAENSFHRRHSGPFPLPLPPSDDVLGGRSLGHWDETERQPHGTPGYPYLEECGSQMSPSQASDFLGTQGTMIHTTTSFSANYRASPGSNRAGQAKYTLIVNVPPTTTRQDLYMTFSAFGKVELTVVVCDKDHRHPHREWTATSGYAFVRFSSSSEAANAVAAAAVGGIRMRGSRIRATWAKKDSMAKPSAVTNAVFANRNGALGSEYFGGAGAWQPTTTPANMQAPHVSPPPPDDDRRRIPVLPAAPSRETLAGEHWDCFKVPLASCLTPESAQEFACRLCRRFIAFDPIILPCWHLFCSDCFQAVHCQQVDEVEGIVVNCPECGGTAPVSAIKKVDQAEAGILSKLRQLKDAEAVFCPFVPLCQWTGTATEFASHTHSHMAMEGGSFNDTEFAGYGLPPF</sequence>
<evidence type="ECO:0000256" key="3">
    <source>
        <dbReference type="SAM" id="MobiDB-lite"/>
    </source>
</evidence>
<dbReference type="SMART" id="SM00360">
    <property type="entry name" value="RRM"/>
    <property type="match status" value="1"/>
</dbReference>
<accession>A0A2A9MQF6</accession>
<dbReference type="GO" id="GO:0003723">
    <property type="term" value="F:RNA binding"/>
    <property type="evidence" value="ECO:0007669"/>
    <property type="project" value="UniProtKB-UniRule"/>
</dbReference>
<feature type="region of interest" description="Disordered" evidence="3">
    <location>
        <begin position="1"/>
        <end position="81"/>
    </location>
</feature>
<dbReference type="Gene3D" id="3.30.40.10">
    <property type="entry name" value="Zinc/RING finger domain, C3HC4 (zinc finger)"/>
    <property type="match status" value="1"/>
</dbReference>
<feature type="region of interest" description="Disordered" evidence="3">
    <location>
        <begin position="708"/>
        <end position="727"/>
    </location>
</feature>
<evidence type="ECO:0000256" key="1">
    <source>
        <dbReference type="PROSITE-ProRule" id="PRU00175"/>
    </source>
</evidence>
<organism evidence="6 7">
    <name type="scientific">Besnoitia besnoiti</name>
    <name type="common">Apicomplexan protozoan</name>
    <dbReference type="NCBI Taxonomy" id="94643"/>
    <lineage>
        <taxon>Eukaryota</taxon>
        <taxon>Sar</taxon>
        <taxon>Alveolata</taxon>
        <taxon>Apicomplexa</taxon>
        <taxon>Conoidasida</taxon>
        <taxon>Coccidia</taxon>
        <taxon>Eucoccidiorida</taxon>
        <taxon>Eimeriorina</taxon>
        <taxon>Sarcocystidae</taxon>
        <taxon>Besnoitia</taxon>
    </lineage>
</organism>
<keyword evidence="1" id="KW-0862">Zinc</keyword>
<feature type="region of interest" description="Disordered" evidence="3">
    <location>
        <begin position="170"/>
        <end position="201"/>
    </location>
</feature>
<dbReference type="GeneID" id="40305851"/>
<proteinExistence type="predicted"/>
<reference evidence="6 7" key="1">
    <citation type="submission" date="2017-09" db="EMBL/GenBank/DDBJ databases">
        <title>Genome sequencing of Besnoitia besnoiti strain Bb-Ger1.</title>
        <authorList>
            <person name="Schares G."/>
            <person name="Venepally P."/>
            <person name="Lorenzi H.A."/>
        </authorList>
    </citation>
    <scope>NUCLEOTIDE SEQUENCE [LARGE SCALE GENOMIC DNA]</scope>
    <source>
        <strain evidence="6 7">Bb-Ger1</strain>
    </source>
</reference>
<keyword evidence="7" id="KW-1185">Reference proteome</keyword>
<dbReference type="SUPFAM" id="SSF54928">
    <property type="entry name" value="RNA-binding domain, RBD"/>
    <property type="match status" value="1"/>
</dbReference>
<dbReference type="GO" id="GO:0008270">
    <property type="term" value="F:zinc ion binding"/>
    <property type="evidence" value="ECO:0007669"/>
    <property type="project" value="UniProtKB-KW"/>
</dbReference>
<dbReference type="CDD" id="cd00590">
    <property type="entry name" value="RRM_SF"/>
    <property type="match status" value="1"/>
</dbReference>
<dbReference type="SMART" id="SM00184">
    <property type="entry name" value="RING"/>
    <property type="match status" value="1"/>
</dbReference>
<evidence type="ECO:0000313" key="7">
    <source>
        <dbReference type="Proteomes" id="UP000224006"/>
    </source>
</evidence>
<gene>
    <name evidence="6" type="ORF">BESB_007890</name>
</gene>
<dbReference type="OrthoDB" id="266020at2759"/>
<evidence type="ECO:0000259" key="4">
    <source>
        <dbReference type="PROSITE" id="PS50089"/>
    </source>
</evidence>
<evidence type="ECO:0000256" key="2">
    <source>
        <dbReference type="PROSITE-ProRule" id="PRU00176"/>
    </source>
</evidence>
<feature type="compositionally biased region" description="Polar residues" evidence="3">
    <location>
        <begin position="174"/>
        <end position="185"/>
    </location>
</feature>
<evidence type="ECO:0000259" key="5">
    <source>
        <dbReference type="PROSITE" id="PS50102"/>
    </source>
</evidence>
<evidence type="ECO:0000313" key="6">
    <source>
        <dbReference type="EMBL" id="PFH38447.1"/>
    </source>
</evidence>
<dbReference type="InterPro" id="IPR035979">
    <property type="entry name" value="RBD_domain_sf"/>
</dbReference>
<feature type="compositionally biased region" description="Polar residues" evidence="3">
    <location>
        <begin position="343"/>
        <end position="352"/>
    </location>
</feature>
<dbReference type="Proteomes" id="UP000224006">
    <property type="component" value="Chromosome I"/>
</dbReference>
<dbReference type="PROSITE" id="PS50089">
    <property type="entry name" value="ZF_RING_2"/>
    <property type="match status" value="1"/>
</dbReference>
<feature type="region of interest" description="Disordered" evidence="3">
    <location>
        <begin position="341"/>
        <end position="363"/>
    </location>
</feature>
<keyword evidence="1" id="KW-0479">Metal-binding</keyword>
<feature type="compositionally biased region" description="Polar residues" evidence="3">
    <location>
        <begin position="290"/>
        <end position="301"/>
    </location>
</feature>
<dbReference type="Pfam" id="PF00076">
    <property type="entry name" value="RRM_1"/>
    <property type="match status" value="1"/>
</dbReference>
<dbReference type="RefSeq" id="XP_029222456.1">
    <property type="nucleotide sequence ID" value="XM_029359543.1"/>
</dbReference>
<feature type="domain" description="RRM" evidence="5">
    <location>
        <begin position="585"/>
        <end position="672"/>
    </location>
</feature>
<dbReference type="EMBL" id="NWUJ01000001">
    <property type="protein sequence ID" value="PFH38447.1"/>
    <property type="molecule type" value="Genomic_DNA"/>
</dbReference>
<feature type="domain" description="RING-type" evidence="4">
    <location>
        <begin position="768"/>
        <end position="814"/>
    </location>
</feature>
<keyword evidence="2" id="KW-0694">RNA-binding</keyword>